<accession>A0A5Q0BSQ2</accession>
<proteinExistence type="predicted"/>
<keyword evidence="2" id="KW-1185">Reference proteome</keyword>
<name>A0A5Q0BSQ2_9GAMM</name>
<evidence type="ECO:0000313" key="1">
    <source>
        <dbReference type="EMBL" id="QFY45108.1"/>
    </source>
</evidence>
<sequence length="61" mass="6953">MREEINRKITIGTFSLEAYFPCFVKAQQDESRITFFELARRLVSRAGSLGPAYCYGISAQD</sequence>
<evidence type="ECO:0000313" key="2">
    <source>
        <dbReference type="Proteomes" id="UP000325755"/>
    </source>
</evidence>
<dbReference type="Proteomes" id="UP000325755">
    <property type="component" value="Chromosome"/>
</dbReference>
<reference evidence="1 2" key="1">
    <citation type="submission" date="2019-09" db="EMBL/GenBank/DDBJ databases">
        <title>Ecophysiology of the spiral-shaped methanotroph Methylospira mobilis as revealed by the complete genome sequence.</title>
        <authorList>
            <person name="Oshkin I.Y."/>
            <person name="Dedysh S.N."/>
            <person name="Miroshnikov K."/>
            <person name="Danilova O.V."/>
            <person name="Hakobyan A."/>
            <person name="Liesack W."/>
        </authorList>
    </citation>
    <scope>NUCLEOTIDE SEQUENCE [LARGE SCALE GENOMIC DNA]</scope>
    <source>
        <strain evidence="1 2">Shm1</strain>
    </source>
</reference>
<dbReference type="EMBL" id="CP044205">
    <property type="protein sequence ID" value="QFY45108.1"/>
    <property type="molecule type" value="Genomic_DNA"/>
</dbReference>
<protein>
    <submittedName>
        <fullName evidence="1">Uncharacterized protein</fullName>
    </submittedName>
</protein>
<dbReference type="InParanoid" id="A0A5Q0BSQ2"/>
<organism evidence="1 2">
    <name type="scientific">Candidatus Methylospira mobilis</name>
    <dbReference type="NCBI Taxonomy" id="1808979"/>
    <lineage>
        <taxon>Bacteria</taxon>
        <taxon>Pseudomonadati</taxon>
        <taxon>Pseudomonadota</taxon>
        <taxon>Gammaproteobacteria</taxon>
        <taxon>Methylococcales</taxon>
        <taxon>Methylococcaceae</taxon>
        <taxon>Candidatus Methylospira</taxon>
    </lineage>
</organism>
<gene>
    <name evidence="1" type="ORF">F6R98_13255</name>
</gene>
<dbReference type="AlphaFoldDB" id="A0A5Q0BSQ2"/>
<dbReference type="KEGG" id="mmob:F6R98_13255"/>